<feature type="compositionally biased region" description="Basic and acidic residues" evidence="11">
    <location>
        <begin position="214"/>
        <end position="223"/>
    </location>
</feature>
<dbReference type="InterPro" id="IPR001594">
    <property type="entry name" value="Palmitoyltrfase_DHHC"/>
</dbReference>
<feature type="compositionally biased region" description="Polar residues" evidence="11">
    <location>
        <begin position="155"/>
        <end position="187"/>
    </location>
</feature>
<evidence type="ECO:0000259" key="12">
    <source>
        <dbReference type="Pfam" id="PF01529"/>
    </source>
</evidence>
<reference evidence="13" key="2">
    <citation type="journal article" date="2022" name="Elife">
        <title>Obligate sexual reproduction of a homothallic fungus closely related to the Cryptococcus pathogenic species complex.</title>
        <authorList>
            <person name="Passer A.R."/>
            <person name="Clancey S.A."/>
            <person name="Shea T."/>
            <person name="David-Palma M."/>
            <person name="Averette A.F."/>
            <person name="Boekhout T."/>
            <person name="Porcel B.M."/>
            <person name="Nowrousian M."/>
            <person name="Cuomo C.A."/>
            <person name="Sun S."/>
            <person name="Heitman J."/>
            <person name="Coelho M.A."/>
        </authorList>
    </citation>
    <scope>NUCLEOTIDE SEQUENCE</scope>
    <source>
        <strain evidence="13">CBS 7841</strain>
    </source>
</reference>
<feature type="region of interest" description="Disordered" evidence="11">
    <location>
        <begin position="529"/>
        <end position="575"/>
    </location>
</feature>
<evidence type="ECO:0000256" key="9">
    <source>
        <dbReference type="ARBA" id="ARBA00048048"/>
    </source>
</evidence>
<comment type="catalytic activity">
    <reaction evidence="9 10">
        <text>L-cysteinyl-[protein] + hexadecanoyl-CoA = S-hexadecanoyl-L-cysteinyl-[protein] + CoA</text>
        <dbReference type="Rhea" id="RHEA:36683"/>
        <dbReference type="Rhea" id="RHEA-COMP:10131"/>
        <dbReference type="Rhea" id="RHEA-COMP:11032"/>
        <dbReference type="ChEBI" id="CHEBI:29950"/>
        <dbReference type="ChEBI" id="CHEBI:57287"/>
        <dbReference type="ChEBI" id="CHEBI:57379"/>
        <dbReference type="ChEBI" id="CHEBI:74151"/>
        <dbReference type="EC" id="2.3.1.225"/>
    </reaction>
</comment>
<keyword evidence="2 10" id="KW-0808">Transferase</keyword>
<keyword evidence="6" id="KW-0564">Palmitate</keyword>
<feature type="region of interest" description="Disordered" evidence="11">
    <location>
        <begin position="142"/>
        <end position="187"/>
    </location>
</feature>
<proteinExistence type="inferred from homology"/>
<sequence>MEKKRKRFSGDRCLDMIPLCFSYMILITTWLLFTLFISFGETLIKHREVGRFLMQVVLYHTLLFLTLASLISTSLRSPGTPDQTLAPSLPATISTVNSSQSLARKPFPLSLNREQQGAVEDGTEHLDEDNVPLRFLRNTQWVKTRTTKERPSPLPLSSTRNQSKFRSGPRSTPFQSPETSLSEYSSFPLSATPHDLKSARVARNDVVKDILPEYQEESEKNEGLENDPLISSTASGSGGKSLMAKKSTGGARWCKKCEGWKPDRCHHCKYCETCVLKMDHHCPWVGTCVGYRNYKSFLLFVTYGTLLAVFITSQAGYEIYRSFQAPDDAISQQPPLANSTATLSPENRIETGSWSDELGLGPAVCIMLTIMGSFITLSVGGLACFHWWLASHNMTTLENITHSYPTALLDIPLSPSEEGVILSPFGQKTEWKPDHKLTRRERLHLRYEAQEINVYDLGVCRNLRELFFGEDIVNILNVGKALWPGCRPRSQIYDKQAGHFHSYDPSSLAKLKELTLELRYGVIKDGAEIRNNVEDDSQSEDESSDESSDGNDEFSLADDELDPESKSPQYGKGAKRVGGVDWFEVKSGSDS</sequence>
<organism evidence="13 14">
    <name type="scientific">Cryptococcus depauperatus CBS 7841</name>
    <dbReference type="NCBI Taxonomy" id="1295531"/>
    <lineage>
        <taxon>Eukaryota</taxon>
        <taxon>Fungi</taxon>
        <taxon>Dikarya</taxon>
        <taxon>Basidiomycota</taxon>
        <taxon>Agaricomycotina</taxon>
        <taxon>Tremellomycetes</taxon>
        <taxon>Tremellales</taxon>
        <taxon>Cryptococcaceae</taxon>
        <taxon>Cryptococcus</taxon>
    </lineage>
</organism>
<evidence type="ECO:0000256" key="3">
    <source>
        <dbReference type="ARBA" id="ARBA00022692"/>
    </source>
</evidence>
<dbReference type="Pfam" id="PF01529">
    <property type="entry name" value="DHHC"/>
    <property type="match status" value="1"/>
</dbReference>
<evidence type="ECO:0000256" key="1">
    <source>
        <dbReference type="ARBA" id="ARBA00004141"/>
    </source>
</evidence>
<dbReference type="PROSITE" id="PS50216">
    <property type="entry name" value="DHHC"/>
    <property type="match status" value="1"/>
</dbReference>
<evidence type="ECO:0000256" key="11">
    <source>
        <dbReference type="SAM" id="MobiDB-lite"/>
    </source>
</evidence>
<evidence type="ECO:0000256" key="5">
    <source>
        <dbReference type="ARBA" id="ARBA00023136"/>
    </source>
</evidence>
<dbReference type="Proteomes" id="UP000094043">
    <property type="component" value="Chromosome 1"/>
</dbReference>
<dbReference type="GO" id="GO:0019706">
    <property type="term" value="F:protein-cysteine S-palmitoyltransferase activity"/>
    <property type="evidence" value="ECO:0007669"/>
    <property type="project" value="UniProtKB-EC"/>
</dbReference>
<feature type="domain" description="Palmitoyltransferase DHHC" evidence="12">
    <location>
        <begin position="250"/>
        <end position="401"/>
    </location>
</feature>
<dbReference type="EC" id="2.3.1.225" evidence="10"/>
<evidence type="ECO:0000256" key="10">
    <source>
        <dbReference type="RuleBase" id="RU079119"/>
    </source>
</evidence>
<dbReference type="PANTHER" id="PTHR12246">
    <property type="entry name" value="PALMITOYLTRANSFERASE ZDHHC16"/>
    <property type="match status" value="1"/>
</dbReference>
<dbReference type="RefSeq" id="XP_066066364.1">
    <property type="nucleotide sequence ID" value="XM_066210267.1"/>
</dbReference>
<dbReference type="InterPro" id="IPR039859">
    <property type="entry name" value="PFA4/ZDH16/20/ERF2-like"/>
</dbReference>
<evidence type="ECO:0000313" key="14">
    <source>
        <dbReference type="Proteomes" id="UP000094043"/>
    </source>
</evidence>
<dbReference type="EMBL" id="CP143784">
    <property type="protein sequence ID" value="WVN85664.1"/>
    <property type="molecule type" value="Genomic_DNA"/>
</dbReference>
<accession>A0AAJ8JNT4</accession>
<protein>
    <recommendedName>
        <fullName evidence="10">Palmitoyltransferase</fullName>
        <ecNumber evidence="10">2.3.1.225</ecNumber>
    </recommendedName>
</protein>
<reference evidence="13" key="3">
    <citation type="submission" date="2024-01" db="EMBL/GenBank/DDBJ databases">
        <authorList>
            <person name="Coelho M.A."/>
            <person name="David-Palma M."/>
            <person name="Shea T."/>
            <person name="Sun S."/>
            <person name="Cuomo C.A."/>
            <person name="Heitman J."/>
        </authorList>
    </citation>
    <scope>NUCLEOTIDE SEQUENCE</scope>
    <source>
        <strain evidence="13">CBS 7841</strain>
    </source>
</reference>
<evidence type="ECO:0000256" key="4">
    <source>
        <dbReference type="ARBA" id="ARBA00022989"/>
    </source>
</evidence>
<comment type="domain">
    <text evidence="10">The DHHC domain is required for palmitoyltransferase activity.</text>
</comment>
<keyword evidence="4 10" id="KW-1133">Transmembrane helix</keyword>
<reference evidence="13" key="1">
    <citation type="submission" date="2016-06" db="EMBL/GenBank/DDBJ databases">
        <authorList>
            <person name="Cuomo C."/>
            <person name="Litvintseva A."/>
            <person name="Heitman J."/>
            <person name="Chen Y."/>
            <person name="Sun S."/>
            <person name="Springer D."/>
            <person name="Dromer F."/>
            <person name="Young S."/>
            <person name="Zeng Q."/>
            <person name="Chapman S."/>
            <person name="Gujja S."/>
            <person name="Saif S."/>
            <person name="Birren B."/>
        </authorList>
    </citation>
    <scope>NUCLEOTIDE SEQUENCE</scope>
    <source>
        <strain evidence="13">CBS 7841</strain>
    </source>
</reference>
<evidence type="ECO:0000256" key="8">
    <source>
        <dbReference type="ARBA" id="ARBA00023315"/>
    </source>
</evidence>
<feature type="region of interest" description="Disordered" evidence="11">
    <location>
        <begin position="214"/>
        <end position="242"/>
    </location>
</feature>
<name>A0AAJ8JNT4_9TREE</name>
<keyword evidence="5 10" id="KW-0472">Membrane</keyword>
<evidence type="ECO:0000256" key="7">
    <source>
        <dbReference type="ARBA" id="ARBA00023288"/>
    </source>
</evidence>
<dbReference type="KEGG" id="cdep:91085027"/>
<gene>
    <name evidence="13" type="ORF">L203_100813</name>
</gene>
<comment type="subcellular location">
    <subcellularLocation>
        <location evidence="1">Membrane</location>
        <topology evidence="1">Multi-pass membrane protein</topology>
    </subcellularLocation>
</comment>
<evidence type="ECO:0000313" key="13">
    <source>
        <dbReference type="EMBL" id="WVN85664.1"/>
    </source>
</evidence>
<dbReference type="GeneID" id="91085027"/>
<keyword evidence="7" id="KW-0449">Lipoprotein</keyword>
<keyword evidence="14" id="KW-1185">Reference proteome</keyword>
<dbReference type="AlphaFoldDB" id="A0AAJ8JNT4"/>
<dbReference type="GO" id="GO:0016020">
    <property type="term" value="C:membrane"/>
    <property type="evidence" value="ECO:0007669"/>
    <property type="project" value="UniProtKB-SubCell"/>
</dbReference>
<feature type="transmembrane region" description="Helical" evidence="10">
    <location>
        <begin position="360"/>
        <end position="389"/>
    </location>
</feature>
<keyword evidence="8 10" id="KW-0012">Acyltransferase</keyword>
<comment type="similarity">
    <text evidence="10">Belongs to the DHHC palmitoyltransferase family.</text>
</comment>
<feature type="compositionally biased region" description="Acidic residues" evidence="11">
    <location>
        <begin position="534"/>
        <end position="562"/>
    </location>
</feature>
<feature type="transmembrane region" description="Helical" evidence="10">
    <location>
        <begin position="21"/>
        <end position="40"/>
    </location>
</feature>
<keyword evidence="3 10" id="KW-0812">Transmembrane</keyword>
<feature type="transmembrane region" description="Helical" evidence="10">
    <location>
        <begin position="297"/>
        <end position="317"/>
    </location>
</feature>
<feature type="transmembrane region" description="Helical" evidence="10">
    <location>
        <begin position="52"/>
        <end position="71"/>
    </location>
</feature>
<evidence type="ECO:0000256" key="6">
    <source>
        <dbReference type="ARBA" id="ARBA00023139"/>
    </source>
</evidence>
<evidence type="ECO:0000256" key="2">
    <source>
        <dbReference type="ARBA" id="ARBA00022679"/>
    </source>
</evidence>